<dbReference type="InterPro" id="IPR036915">
    <property type="entry name" value="Cyclin-like_sf"/>
</dbReference>
<protein>
    <recommendedName>
        <fullName evidence="2">Cyclin N-terminal domain-containing protein</fullName>
    </recommendedName>
</protein>
<evidence type="ECO:0000313" key="3">
    <source>
        <dbReference type="EMBL" id="CAG8892919.1"/>
    </source>
</evidence>
<dbReference type="GO" id="GO:0019901">
    <property type="term" value="F:protein kinase binding"/>
    <property type="evidence" value="ECO:0007669"/>
    <property type="project" value="InterPro"/>
</dbReference>
<gene>
    <name evidence="3" type="ORF">PEGY_LOCUS3286</name>
</gene>
<comment type="caution">
    <text evidence="3">The sequence shown here is derived from an EMBL/GenBank/DDBJ whole genome shotgun (WGS) entry which is preliminary data.</text>
</comment>
<evidence type="ECO:0000256" key="1">
    <source>
        <dbReference type="SAM" id="MobiDB-lite"/>
    </source>
</evidence>
<dbReference type="AlphaFoldDB" id="A0A9W4K8M2"/>
<proteinExistence type="predicted"/>
<keyword evidence="4" id="KW-1185">Reference proteome</keyword>
<dbReference type="CDD" id="cd20557">
    <property type="entry name" value="CYCLIN_ScPCL1-like"/>
    <property type="match status" value="1"/>
</dbReference>
<dbReference type="SUPFAM" id="SSF47954">
    <property type="entry name" value="Cyclin-like"/>
    <property type="match status" value="1"/>
</dbReference>
<dbReference type="Gene3D" id="1.10.472.10">
    <property type="entry name" value="Cyclin-like"/>
    <property type="match status" value="1"/>
</dbReference>
<organism evidence="3 4">
    <name type="scientific">Penicillium egyptiacum</name>
    <dbReference type="NCBI Taxonomy" id="1303716"/>
    <lineage>
        <taxon>Eukaryota</taxon>
        <taxon>Fungi</taxon>
        <taxon>Dikarya</taxon>
        <taxon>Ascomycota</taxon>
        <taxon>Pezizomycotina</taxon>
        <taxon>Eurotiomycetes</taxon>
        <taxon>Eurotiomycetidae</taxon>
        <taxon>Eurotiales</taxon>
        <taxon>Aspergillaceae</taxon>
        <taxon>Penicillium</taxon>
    </lineage>
</organism>
<reference evidence="3" key="1">
    <citation type="submission" date="2021-07" db="EMBL/GenBank/DDBJ databases">
        <authorList>
            <person name="Branca A.L. A."/>
        </authorList>
    </citation>
    <scope>NUCLEOTIDE SEQUENCE</scope>
</reference>
<dbReference type="PANTHER" id="PTHR15615:SF10">
    <property type="entry name" value="PHO85 CYCLIN-2-RELATED"/>
    <property type="match status" value="1"/>
</dbReference>
<feature type="compositionally biased region" description="Polar residues" evidence="1">
    <location>
        <begin position="278"/>
        <end position="294"/>
    </location>
</feature>
<dbReference type="GO" id="GO:0000307">
    <property type="term" value="C:cyclin-dependent protein kinase holoenzyme complex"/>
    <property type="evidence" value="ECO:0007669"/>
    <property type="project" value="TreeGrafter"/>
</dbReference>
<dbReference type="PANTHER" id="PTHR15615">
    <property type="match status" value="1"/>
</dbReference>
<feature type="region of interest" description="Disordered" evidence="1">
    <location>
        <begin position="235"/>
        <end position="301"/>
    </location>
</feature>
<dbReference type="Proteomes" id="UP001154252">
    <property type="component" value="Unassembled WGS sequence"/>
</dbReference>
<feature type="compositionally biased region" description="Low complexity" evidence="1">
    <location>
        <begin position="314"/>
        <end position="324"/>
    </location>
</feature>
<sequence>MDSLSLNRAALDEFVTTRVTREMVAHLAQQAAQVIRCEAHVTNTVNQNGQPTPPSTPPMDHSDLPALPSIEAFIASLVARSQVQVPTLMSCLVYLGRLRSRLPPVAKGMRCTVHRIFLASLILAAKNLNDSSPKNKHWARYTAVKGFEGFGFSLPEVNLMERQLLFLLDWDLRITEQDLFTYLEPFLVPHRQRLIAQEQERIAEEEHRHKQQQHREWRRLHASADLLASRLRRQKLEARGETRRNDNSLRRLPSHVSCPTMHNTHYAQNVEHERYNPYQRQRASPSRINRSVSPPSVRDVPALSHAETFNSLCSRSSSLAPSSRGTPASISTVSSGADDLMVTDSNQSPSSLYGYVNVPQLESKKSFEPIRQPSKKLKTSNHAHSGGFVARFLASATGSYMGGRRSH</sequence>
<evidence type="ECO:0000259" key="2">
    <source>
        <dbReference type="Pfam" id="PF00134"/>
    </source>
</evidence>
<accession>A0A9W4K8M2</accession>
<dbReference type="GO" id="GO:0016538">
    <property type="term" value="F:cyclin-dependent protein serine/threonine kinase regulator activity"/>
    <property type="evidence" value="ECO:0007669"/>
    <property type="project" value="TreeGrafter"/>
</dbReference>
<evidence type="ECO:0000313" key="4">
    <source>
        <dbReference type="Proteomes" id="UP001154252"/>
    </source>
</evidence>
<dbReference type="OrthoDB" id="10250320at2759"/>
<dbReference type="GO" id="GO:0005634">
    <property type="term" value="C:nucleus"/>
    <property type="evidence" value="ECO:0007669"/>
    <property type="project" value="TreeGrafter"/>
</dbReference>
<dbReference type="InterPro" id="IPR013922">
    <property type="entry name" value="Cyclin_PHO80-like"/>
</dbReference>
<feature type="compositionally biased region" description="Basic and acidic residues" evidence="1">
    <location>
        <begin position="235"/>
        <end position="249"/>
    </location>
</feature>
<name>A0A9W4K8M2_9EURO</name>
<feature type="region of interest" description="Disordered" evidence="1">
    <location>
        <begin position="314"/>
        <end position="345"/>
    </location>
</feature>
<feature type="domain" description="Cyclin N-terminal" evidence="2">
    <location>
        <begin position="72"/>
        <end position="173"/>
    </location>
</feature>
<feature type="compositionally biased region" description="Polar residues" evidence="1">
    <location>
        <begin position="325"/>
        <end position="335"/>
    </location>
</feature>
<dbReference type="InterPro" id="IPR006671">
    <property type="entry name" value="Cyclin_N"/>
</dbReference>
<dbReference type="EMBL" id="CAJVRC010000846">
    <property type="protein sequence ID" value="CAG8892919.1"/>
    <property type="molecule type" value="Genomic_DNA"/>
</dbReference>
<dbReference type="Pfam" id="PF00134">
    <property type="entry name" value="Cyclin_N"/>
    <property type="match status" value="1"/>
</dbReference>